<keyword evidence="2" id="KW-0812">Transmembrane</keyword>
<accession>A0ABX4WIW6</accession>
<dbReference type="RefSeq" id="WP_146029035.1">
    <property type="nucleotide sequence ID" value="NZ_NJHS01000257.1"/>
</dbReference>
<keyword evidence="10" id="KW-1185">Reference proteome</keyword>
<evidence type="ECO:0000256" key="5">
    <source>
        <dbReference type="ARBA" id="ARBA00022889"/>
    </source>
</evidence>
<dbReference type="PANTHER" id="PTHR24025:SF23">
    <property type="entry name" value="NEURAL-CADHERIN"/>
    <property type="match status" value="1"/>
</dbReference>
<evidence type="ECO:0000313" key="9">
    <source>
        <dbReference type="EMBL" id="PNJ93619.1"/>
    </source>
</evidence>
<proteinExistence type="predicted"/>
<dbReference type="SUPFAM" id="SSF49313">
    <property type="entry name" value="Cadherin-like"/>
    <property type="match status" value="1"/>
</dbReference>
<evidence type="ECO:0000256" key="2">
    <source>
        <dbReference type="ARBA" id="ARBA00022692"/>
    </source>
</evidence>
<evidence type="ECO:0000256" key="1">
    <source>
        <dbReference type="ARBA" id="ARBA00004370"/>
    </source>
</evidence>
<keyword evidence="3" id="KW-0677">Repeat</keyword>
<evidence type="ECO:0000256" key="7">
    <source>
        <dbReference type="ARBA" id="ARBA00023136"/>
    </source>
</evidence>
<gene>
    <name evidence="9" type="ORF">CEP15_14240</name>
</gene>
<feature type="non-terminal residue" evidence="9">
    <location>
        <position position="1"/>
    </location>
</feature>
<feature type="domain" description="Cadherin" evidence="8">
    <location>
        <begin position="23"/>
        <end position="115"/>
    </location>
</feature>
<keyword evidence="7" id="KW-0472">Membrane</keyword>
<dbReference type="EMBL" id="NJHS01000257">
    <property type="protein sequence ID" value="PNJ93619.1"/>
    <property type="molecule type" value="Genomic_DNA"/>
</dbReference>
<reference evidence="9 10" key="1">
    <citation type="submission" date="2017-06" db="EMBL/GenBank/DDBJ databases">
        <title>Genome variation in co-occurring toxic Cylindrospermopsis raciborskii strains determines phenotypic plasticity.</title>
        <authorList>
            <person name="Willis A."/>
            <person name="Woodhouse J."/>
            <person name="Ongley S."/>
            <person name="Jex A."/>
            <person name="Burford M."/>
            <person name="Neilan B."/>
        </authorList>
    </citation>
    <scope>NUCLEOTIDE SEQUENCE [LARGE SCALE GENOMIC DNA]</scope>
    <source>
        <strain evidence="9 10">C07</strain>
    </source>
</reference>
<dbReference type="PANTHER" id="PTHR24025">
    <property type="entry name" value="DESMOGLEIN FAMILY MEMBER"/>
    <property type="match status" value="1"/>
</dbReference>
<sequence length="116" mass="12426">EKTLGITVNNLNEAPTDIILDNFSVDENVPINTVIGAFSTTDPDAGNTFTYSLVGGGADNPVFSIVGNQLQINNSPDFETKSSYSIRVKTTDQDGLEFEKTLGITVNNLNEAPTDI</sequence>
<dbReference type="CDD" id="cd11304">
    <property type="entry name" value="Cadherin_repeat"/>
    <property type="match status" value="1"/>
</dbReference>
<dbReference type="Proteomes" id="UP000236284">
    <property type="component" value="Unassembled WGS sequence"/>
</dbReference>
<dbReference type="PROSITE" id="PS50268">
    <property type="entry name" value="CADHERIN_2"/>
    <property type="match status" value="1"/>
</dbReference>
<keyword evidence="6" id="KW-1133">Transmembrane helix</keyword>
<dbReference type="InterPro" id="IPR015919">
    <property type="entry name" value="Cadherin-like_sf"/>
</dbReference>
<keyword evidence="5" id="KW-0130">Cell adhesion</keyword>
<dbReference type="Pfam" id="PF00028">
    <property type="entry name" value="Cadherin"/>
    <property type="match status" value="1"/>
</dbReference>
<keyword evidence="4" id="KW-0106">Calcium</keyword>
<comment type="caution">
    <text evidence="9">The sequence shown here is derived from an EMBL/GenBank/DDBJ whole genome shotgun (WGS) entry which is preliminary data.</text>
</comment>
<dbReference type="InterPro" id="IPR050971">
    <property type="entry name" value="Cadherin-domain_protein"/>
</dbReference>
<evidence type="ECO:0000256" key="4">
    <source>
        <dbReference type="ARBA" id="ARBA00022837"/>
    </source>
</evidence>
<evidence type="ECO:0000313" key="10">
    <source>
        <dbReference type="Proteomes" id="UP000236284"/>
    </source>
</evidence>
<evidence type="ECO:0000256" key="3">
    <source>
        <dbReference type="ARBA" id="ARBA00022737"/>
    </source>
</evidence>
<protein>
    <submittedName>
        <fullName evidence="9">Cadherin domain protein</fullName>
    </submittedName>
</protein>
<organism evidence="9 10">
    <name type="scientific">Cylindrospermopsis raciborskii C07</name>
    <dbReference type="NCBI Taxonomy" id="2014886"/>
    <lineage>
        <taxon>Bacteria</taxon>
        <taxon>Bacillati</taxon>
        <taxon>Cyanobacteriota</taxon>
        <taxon>Cyanophyceae</taxon>
        <taxon>Nostocales</taxon>
        <taxon>Aphanizomenonaceae</taxon>
        <taxon>Cylindrospermopsis</taxon>
    </lineage>
</organism>
<comment type="subcellular location">
    <subcellularLocation>
        <location evidence="1">Membrane</location>
    </subcellularLocation>
</comment>
<name>A0ABX4WIW6_9CYAN</name>
<dbReference type="SMART" id="SM00112">
    <property type="entry name" value="CA"/>
    <property type="match status" value="1"/>
</dbReference>
<feature type="non-terminal residue" evidence="9">
    <location>
        <position position="116"/>
    </location>
</feature>
<evidence type="ECO:0000256" key="6">
    <source>
        <dbReference type="ARBA" id="ARBA00022989"/>
    </source>
</evidence>
<dbReference type="InterPro" id="IPR002126">
    <property type="entry name" value="Cadherin-like_dom"/>
</dbReference>
<dbReference type="Gene3D" id="2.60.40.60">
    <property type="entry name" value="Cadherins"/>
    <property type="match status" value="1"/>
</dbReference>
<evidence type="ECO:0000259" key="8">
    <source>
        <dbReference type="PROSITE" id="PS50268"/>
    </source>
</evidence>